<accession>A0ABY6NW92</accession>
<evidence type="ECO:0000313" key="2">
    <source>
        <dbReference type="Proteomes" id="UP001164965"/>
    </source>
</evidence>
<protein>
    <recommendedName>
        <fullName evidence="3">Toxin</fullName>
    </recommendedName>
</protein>
<sequence>MTWSAAADKHGVSHEDALHAMVNAIYVETTFDDPRPPATISPTLYIGPQRDRSAPLLEVMVESTPPRGVHIFHVMPARAKHLARMKEKP</sequence>
<evidence type="ECO:0008006" key="3">
    <source>
        <dbReference type="Google" id="ProtNLM"/>
    </source>
</evidence>
<proteinExistence type="predicted"/>
<organism evidence="1 2">
    <name type="scientific">Rhodococcus antarcticus</name>
    <dbReference type="NCBI Taxonomy" id="2987751"/>
    <lineage>
        <taxon>Bacteria</taxon>
        <taxon>Bacillati</taxon>
        <taxon>Actinomycetota</taxon>
        <taxon>Actinomycetes</taxon>
        <taxon>Mycobacteriales</taxon>
        <taxon>Nocardiaceae</taxon>
        <taxon>Rhodococcus</taxon>
    </lineage>
</organism>
<evidence type="ECO:0000313" key="1">
    <source>
        <dbReference type="EMBL" id="UZJ23657.1"/>
    </source>
</evidence>
<keyword evidence="2" id="KW-1185">Reference proteome</keyword>
<gene>
    <name evidence="1" type="ORF">RHODO2019_10580</name>
</gene>
<dbReference type="RefSeq" id="WP_265381765.1">
    <property type="nucleotide sequence ID" value="NZ_CP110615.1"/>
</dbReference>
<dbReference type="EMBL" id="CP110615">
    <property type="protein sequence ID" value="UZJ23657.1"/>
    <property type="molecule type" value="Genomic_DNA"/>
</dbReference>
<name>A0ABY6NW92_9NOCA</name>
<dbReference type="Proteomes" id="UP001164965">
    <property type="component" value="Chromosome"/>
</dbReference>
<reference evidence="1" key="1">
    <citation type="submission" date="2022-10" db="EMBL/GenBank/DDBJ databases">
        <title>Rhodococcus sp.75.</title>
        <authorList>
            <person name="Sun M."/>
        </authorList>
    </citation>
    <scope>NUCLEOTIDE SEQUENCE</scope>
    <source>
        <strain evidence="1">75</strain>
    </source>
</reference>